<keyword evidence="2" id="KW-0732">Signal</keyword>
<feature type="signal peptide" evidence="2">
    <location>
        <begin position="1"/>
        <end position="23"/>
    </location>
</feature>
<feature type="compositionally biased region" description="Polar residues" evidence="1">
    <location>
        <begin position="26"/>
        <end position="39"/>
    </location>
</feature>
<sequence>MRIAFVILFAVCAVMCVVDESHSQENNHNGEYPGTTTTVPPALPDAIPMPDQPGPESQVIRRLVGPMSNDDSWDHQHLKSESQMD</sequence>
<reference evidence="3 4" key="1">
    <citation type="submission" date="2019-10" db="EMBL/GenBank/DDBJ databases">
        <title>Assembly and Annotation for the nematode Trichostrongylus colubriformis.</title>
        <authorList>
            <person name="Martin J."/>
        </authorList>
    </citation>
    <scope>NUCLEOTIDE SEQUENCE [LARGE SCALE GENOMIC DNA]</scope>
    <source>
        <strain evidence="3">G859</strain>
        <tissue evidence="3">Whole worm</tissue>
    </source>
</reference>
<comment type="caution">
    <text evidence="3">The sequence shown here is derived from an EMBL/GenBank/DDBJ whole genome shotgun (WGS) entry which is preliminary data.</text>
</comment>
<name>A0AAN8FT22_TRICO</name>
<organism evidence="3 4">
    <name type="scientific">Trichostrongylus colubriformis</name>
    <name type="common">Black scour worm</name>
    <dbReference type="NCBI Taxonomy" id="6319"/>
    <lineage>
        <taxon>Eukaryota</taxon>
        <taxon>Metazoa</taxon>
        <taxon>Ecdysozoa</taxon>
        <taxon>Nematoda</taxon>
        <taxon>Chromadorea</taxon>
        <taxon>Rhabditida</taxon>
        <taxon>Rhabditina</taxon>
        <taxon>Rhabditomorpha</taxon>
        <taxon>Strongyloidea</taxon>
        <taxon>Trichostrongylidae</taxon>
        <taxon>Trichostrongylus</taxon>
    </lineage>
</organism>
<evidence type="ECO:0000256" key="2">
    <source>
        <dbReference type="SAM" id="SignalP"/>
    </source>
</evidence>
<feature type="chain" id="PRO_5042965513" description="Secreted protein" evidence="2">
    <location>
        <begin position="24"/>
        <end position="85"/>
    </location>
</feature>
<evidence type="ECO:0008006" key="5">
    <source>
        <dbReference type="Google" id="ProtNLM"/>
    </source>
</evidence>
<feature type="region of interest" description="Disordered" evidence="1">
    <location>
        <begin position="23"/>
        <end position="85"/>
    </location>
</feature>
<evidence type="ECO:0000313" key="3">
    <source>
        <dbReference type="EMBL" id="KAK5983019.1"/>
    </source>
</evidence>
<keyword evidence="4" id="KW-1185">Reference proteome</keyword>
<protein>
    <recommendedName>
        <fullName evidence="5">Secreted protein</fullName>
    </recommendedName>
</protein>
<dbReference type="AlphaFoldDB" id="A0AAN8FT22"/>
<evidence type="ECO:0000313" key="4">
    <source>
        <dbReference type="Proteomes" id="UP001331761"/>
    </source>
</evidence>
<dbReference type="EMBL" id="WIXE01004471">
    <property type="protein sequence ID" value="KAK5983019.1"/>
    <property type="molecule type" value="Genomic_DNA"/>
</dbReference>
<evidence type="ECO:0000256" key="1">
    <source>
        <dbReference type="SAM" id="MobiDB-lite"/>
    </source>
</evidence>
<proteinExistence type="predicted"/>
<dbReference type="Proteomes" id="UP001331761">
    <property type="component" value="Unassembled WGS sequence"/>
</dbReference>
<gene>
    <name evidence="3" type="ORF">GCK32_010682</name>
</gene>
<accession>A0AAN8FT22</accession>
<feature type="compositionally biased region" description="Basic and acidic residues" evidence="1">
    <location>
        <begin position="72"/>
        <end position="85"/>
    </location>
</feature>